<evidence type="ECO:0000313" key="6">
    <source>
        <dbReference type="Proteomes" id="UP000547209"/>
    </source>
</evidence>
<dbReference type="Pfam" id="PF00392">
    <property type="entry name" value="GntR"/>
    <property type="match status" value="1"/>
</dbReference>
<dbReference type="InterPro" id="IPR036388">
    <property type="entry name" value="WH-like_DNA-bd_sf"/>
</dbReference>
<dbReference type="InterPro" id="IPR008920">
    <property type="entry name" value="TF_FadR/GntR_C"/>
</dbReference>
<evidence type="ECO:0000256" key="3">
    <source>
        <dbReference type="ARBA" id="ARBA00023163"/>
    </source>
</evidence>
<keyword evidence="2" id="KW-0238">DNA-binding</keyword>
<dbReference type="GO" id="GO:0003677">
    <property type="term" value="F:DNA binding"/>
    <property type="evidence" value="ECO:0007669"/>
    <property type="project" value="UniProtKB-KW"/>
</dbReference>
<dbReference type="Gene3D" id="1.20.120.530">
    <property type="entry name" value="GntR ligand-binding domain-like"/>
    <property type="match status" value="1"/>
</dbReference>
<evidence type="ECO:0000256" key="1">
    <source>
        <dbReference type="ARBA" id="ARBA00023015"/>
    </source>
</evidence>
<dbReference type="PANTHER" id="PTHR43537:SF5">
    <property type="entry name" value="UXU OPERON TRANSCRIPTIONAL REGULATOR"/>
    <property type="match status" value="1"/>
</dbReference>
<gene>
    <name evidence="5" type="ORF">H7C19_22020</name>
</gene>
<evidence type="ECO:0000313" key="5">
    <source>
        <dbReference type="EMBL" id="MBB6673359.1"/>
    </source>
</evidence>
<reference evidence="5 6" key="1">
    <citation type="submission" date="2020-08" db="EMBL/GenBank/DDBJ databases">
        <title>Cohnella phylogeny.</title>
        <authorList>
            <person name="Dunlap C."/>
        </authorList>
    </citation>
    <scope>NUCLEOTIDE SEQUENCE [LARGE SCALE GENOMIC DNA]</scope>
    <source>
        <strain evidence="5 6">DSM 28246</strain>
    </source>
</reference>
<keyword evidence="1" id="KW-0805">Transcription regulation</keyword>
<dbReference type="CDD" id="cd07377">
    <property type="entry name" value="WHTH_GntR"/>
    <property type="match status" value="1"/>
</dbReference>
<dbReference type="Proteomes" id="UP000547209">
    <property type="component" value="Unassembled WGS sequence"/>
</dbReference>
<dbReference type="Gene3D" id="1.10.10.10">
    <property type="entry name" value="Winged helix-like DNA-binding domain superfamily/Winged helix DNA-binding domain"/>
    <property type="match status" value="1"/>
</dbReference>
<comment type="caution">
    <text evidence="5">The sequence shown here is derived from an EMBL/GenBank/DDBJ whole genome shotgun (WGS) entry which is preliminary data.</text>
</comment>
<dbReference type="PROSITE" id="PS50949">
    <property type="entry name" value="HTH_GNTR"/>
    <property type="match status" value="1"/>
</dbReference>
<organism evidence="5 6">
    <name type="scientific">Cohnella nanjingensis</name>
    <dbReference type="NCBI Taxonomy" id="1387779"/>
    <lineage>
        <taxon>Bacteria</taxon>
        <taxon>Bacillati</taxon>
        <taxon>Bacillota</taxon>
        <taxon>Bacilli</taxon>
        <taxon>Bacillales</taxon>
        <taxon>Paenibacillaceae</taxon>
        <taxon>Cohnella</taxon>
    </lineage>
</organism>
<keyword evidence="3" id="KW-0804">Transcription</keyword>
<dbReference type="InterPro" id="IPR000524">
    <property type="entry name" value="Tscrpt_reg_HTH_GntR"/>
</dbReference>
<evidence type="ECO:0000256" key="2">
    <source>
        <dbReference type="ARBA" id="ARBA00023125"/>
    </source>
</evidence>
<name>A0A7X0VI67_9BACL</name>
<protein>
    <submittedName>
        <fullName evidence="5">FadR family transcriptional regulator</fullName>
    </submittedName>
</protein>
<dbReference type="PANTHER" id="PTHR43537">
    <property type="entry name" value="TRANSCRIPTIONAL REGULATOR, GNTR FAMILY"/>
    <property type="match status" value="1"/>
</dbReference>
<dbReference type="Pfam" id="PF07729">
    <property type="entry name" value="FCD"/>
    <property type="match status" value="1"/>
</dbReference>
<feature type="domain" description="HTH gntR-type" evidence="4">
    <location>
        <begin position="3"/>
        <end position="71"/>
    </location>
</feature>
<dbReference type="EMBL" id="JACJVP010000037">
    <property type="protein sequence ID" value="MBB6673359.1"/>
    <property type="molecule type" value="Genomic_DNA"/>
</dbReference>
<dbReference type="GO" id="GO:0003700">
    <property type="term" value="F:DNA-binding transcription factor activity"/>
    <property type="evidence" value="ECO:0007669"/>
    <property type="project" value="InterPro"/>
</dbReference>
<dbReference type="InterPro" id="IPR011711">
    <property type="entry name" value="GntR_C"/>
</dbReference>
<dbReference type="SUPFAM" id="SSF46785">
    <property type="entry name" value="Winged helix' DNA-binding domain"/>
    <property type="match status" value="1"/>
</dbReference>
<dbReference type="SMART" id="SM00895">
    <property type="entry name" value="FCD"/>
    <property type="match status" value="1"/>
</dbReference>
<dbReference type="AlphaFoldDB" id="A0A7X0VI67"/>
<dbReference type="InterPro" id="IPR036390">
    <property type="entry name" value="WH_DNA-bd_sf"/>
</dbReference>
<keyword evidence="6" id="KW-1185">Reference proteome</keyword>
<sequence length="224" mass="25101">MKKLAHEAVIERVRQKIDAGEWKPGDRLPTMPKLAEAFGLSVTAVREALRVLETQRIVSIEHGRGIFLRHDPALAEDPAGKLREFTSSSLLQLLEARLVLEPELAAFCAERATVQQAGQIRRLADRMAEEMRDGGDHFSTDVLFHQAIAEAANNPLLAQMLEVVSDLSAKGRRETDRLPHMNVKAQHYHTLIAIAIEERQPEQARALMKAHIRDMIAAVKQAWS</sequence>
<proteinExistence type="predicted"/>
<dbReference type="RefSeq" id="WP_185671224.1">
    <property type="nucleotide sequence ID" value="NZ_JACJVP010000037.1"/>
</dbReference>
<evidence type="ECO:0000259" key="4">
    <source>
        <dbReference type="PROSITE" id="PS50949"/>
    </source>
</evidence>
<accession>A0A7X0VI67</accession>
<dbReference type="SUPFAM" id="SSF48008">
    <property type="entry name" value="GntR ligand-binding domain-like"/>
    <property type="match status" value="1"/>
</dbReference>
<dbReference type="SMART" id="SM00345">
    <property type="entry name" value="HTH_GNTR"/>
    <property type="match status" value="1"/>
</dbReference>